<dbReference type="Proteomes" id="UP000000311">
    <property type="component" value="Unassembled WGS sequence"/>
</dbReference>
<feature type="compositionally biased region" description="Basic and acidic residues" evidence="1">
    <location>
        <begin position="99"/>
        <end position="113"/>
    </location>
</feature>
<dbReference type="OMA" id="PWDFKKA"/>
<dbReference type="InParanoid" id="E2ADF2"/>
<protein>
    <submittedName>
        <fullName evidence="2">Uncharacterized protein</fullName>
    </submittedName>
</protein>
<feature type="compositionally biased region" description="Basic and acidic residues" evidence="1">
    <location>
        <begin position="123"/>
        <end position="144"/>
    </location>
</feature>
<feature type="region of interest" description="Disordered" evidence="1">
    <location>
        <begin position="323"/>
        <end position="360"/>
    </location>
</feature>
<reference evidence="2 3" key="1">
    <citation type="journal article" date="2010" name="Science">
        <title>Genomic comparison of the ants Camponotus floridanus and Harpegnathos saltator.</title>
        <authorList>
            <person name="Bonasio R."/>
            <person name="Zhang G."/>
            <person name="Ye C."/>
            <person name="Mutti N.S."/>
            <person name="Fang X."/>
            <person name="Qin N."/>
            <person name="Donahue G."/>
            <person name="Yang P."/>
            <person name="Li Q."/>
            <person name="Li C."/>
            <person name="Zhang P."/>
            <person name="Huang Z."/>
            <person name="Berger S.L."/>
            <person name="Reinberg D."/>
            <person name="Wang J."/>
            <person name="Liebig J."/>
        </authorList>
    </citation>
    <scope>NUCLEOTIDE SEQUENCE [LARGE SCALE GENOMIC DNA]</scope>
    <source>
        <strain evidence="3">C129</strain>
    </source>
</reference>
<feature type="compositionally biased region" description="Low complexity" evidence="1">
    <location>
        <begin position="339"/>
        <end position="350"/>
    </location>
</feature>
<sequence length="653" mass="71234">MDVTFLQSGSRYKERIYPMAMVSELSESAVIISPSYVKVKYEGTRFANLLLCLSLRKDVQSLRNFLILTCSIIVAHSETATNDQETLLRRAAEQLERLAPYRRDADDQSRGEIDLANSPEIWRSPEDQNRLDETKSDADQRESPWEVISDILSKESDATKKAEDEKMVMIDVIADPRYTTMMQERIKRGFDAGSASLLTGIAGGLLSGIASASSSSAGKALASSSQTVYHAPAYGAPAVEHSYTYVEKPAFGPWDFKKAIFGTLFQALKAIGGGVLALKGQLVKGSSYLLAGKAKVVSKAGDVITSFGKSLAASAVTEPKPYSSEAYYDHPPVQNIGHDSNYPGSPPSSDDYSEAPNGYNPHETYNVPPDDVTFTDNGQGGLLIVTPTKSDLDDQRTNVVAQEKPDLSKLEESFGGPAKGSTVANLLKGSLGSQDQTVNQDISNVNPYPPEQPAPIYGAPNHDIAAQNYGNTVQNFPFGQDNAYQRPLLPSHHHFPYLGDPTSSIHPNVDYSLLQQIQYPANPAASFDPIKLPHDDSGGTSVYSSLSIDTEPQIAPLKISLLPGALDLPKLKPHVDFHGQPQFANHLHGDLGGPLKVPLLNPAPSAYYWQDQGLQSLAPFKTLNHLYKRNVLQRRAFAKRLALYSSLQKMKFH</sequence>
<feature type="region of interest" description="Disordered" evidence="1">
    <location>
        <begin position="99"/>
        <end position="145"/>
    </location>
</feature>
<proteinExistence type="predicted"/>
<dbReference type="EMBL" id="GL438749">
    <property type="protein sequence ID" value="EFN68568.1"/>
    <property type="molecule type" value="Genomic_DNA"/>
</dbReference>
<evidence type="ECO:0000313" key="3">
    <source>
        <dbReference type="Proteomes" id="UP000000311"/>
    </source>
</evidence>
<keyword evidence="3" id="KW-1185">Reference proteome</keyword>
<evidence type="ECO:0000256" key="1">
    <source>
        <dbReference type="SAM" id="MobiDB-lite"/>
    </source>
</evidence>
<dbReference type="OrthoDB" id="8195535at2759"/>
<dbReference type="AlphaFoldDB" id="E2ADF2"/>
<organism evidence="3">
    <name type="scientific">Camponotus floridanus</name>
    <name type="common">Florida carpenter ant</name>
    <dbReference type="NCBI Taxonomy" id="104421"/>
    <lineage>
        <taxon>Eukaryota</taxon>
        <taxon>Metazoa</taxon>
        <taxon>Ecdysozoa</taxon>
        <taxon>Arthropoda</taxon>
        <taxon>Hexapoda</taxon>
        <taxon>Insecta</taxon>
        <taxon>Pterygota</taxon>
        <taxon>Neoptera</taxon>
        <taxon>Endopterygota</taxon>
        <taxon>Hymenoptera</taxon>
        <taxon>Apocrita</taxon>
        <taxon>Aculeata</taxon>
        <taxon>Formicoidea</taxon>
        <taxon>Formicidae</taxon>
        <taxon>Formicinae</taxon>
        <taxon>Camponotus</taxon>
    </lineage>
</organism>
<accession>E2ADF2</accession>
<gene>
    <name evidence="2" type="ORF">EAG_07168</name>
</gene>
<evidence type="ECO:0000313" key="2">
    <source>
        <dbReference type="EMBL" id="EFN68568.1"/>
    </source>
</evidence>
<name>E2ADF2_CAMFO</name>